<proteinExistence type="predicted"/>
<protein>
    <submittedName>
        <fullName evidence="1">Uncharacterized protein</fullName>
    </submittedName>
</protein>
<gene>
    <name evidence="1" type="ORF">EVAR_84038_1</name>
</gene>
<organism evidence="1 2">
    <name type="scientific">Eumeta variegata</name>
    <name type="common">Bagworm moth</name>
    <name type="synonym">Eumeta japonica</name>
    <dbReference type="NCBI Taxonomy" id="151549"/>
    <lineage>
        <taxon>Eukaryota</taxon>
        <taxon>Metazoa</taxon>
        <taxon>Ecdysozoa</taxon>
        <taxon>Arthropoda</taxon>
        <taxon>Hexapoda</taxon>
        <taxon>Insecta</taxon>
        <taxon>Pterygota</taxon>
        <taxon>Neoptera</taxon>
        <taxon>Endopterygota</taxon>
        <taxon>Lepidoptera</taxon>
        <taxon>Glossata</taxon>
        <taxon>Ditrysia</taxon>
        <taxon>Tineoidea</taxon>
        <taxon>Psychidae</taxon>
        <taxon>Oiketicinae</taxon>
        <taxon>Eumeta</taxon>
    </lineage>
</organism>
<dbReference type="Proteomes" id="UP000299102">
    <property type="component" value="Unassembled WGS sequence"/>
</dbReference>
<keyword evidence="2" id="KW-1185">Reference proteome</keyword>
<accession>A0A4C1X6P6</accession>
<name>A0A4C1X6P6_EUMVA</name>
<sequence length="84" mass="9739">MSTTKLVESLSTVITHEKLKDAEELGCHVSVGSSYERVNRKISYREVGRRSLEFERARVERITCVHPAACRSFKPTSKLKRRRF</sequence>
<comment type="caution">
    <text evidence="1">The sequence shown here is derived from an EMBL/GenBank/DDBJ whole genome shotgun (WGS) entry which is preliminary data.</text>
</comment>
<dbReference type="AlphaFoldDB" id="A0A4C1X6P6"/>
<dbReference type="EMBL" id="BGZK01000745">
    <property type="protein sequence ID" value="GBP58843.1"/>
    <property type="molecule type" value="Genomic_DNA"/>
</dbReference>
<evidence type="ECO:0000313" key="2">
    <source>
        <dbReference type="Proteomes" id="UP000299102"/>
    </source>
</evidence>
<reference evidence="1 2" key="1">
    <citation type="journal article" date="2019" name="Commun. Biol.">
        <title>The bagworm genome reveals a unique fibroin gene that provides high tensile strength.</title>
        <authorList>
            <person name="Kono N."/>
            <person name="Nakamura H."/>
            <person name="Ohtoshi R."/>
            <person name="Tomita M."/>
            <person name="Numata K."/>
            <person name="Arakawa K."/>
        </authorList>
    </citation>
    <scope>NUCLEOTIDE SEQUENCE [LARGE SCALE GENOMIC DNA]</scope>
</reference>
<evidence type="ECO:0000313" key="1">
    <source>
        <dbReference type="EMBL" id="GBP58843.1"/>
    </source>
</evidence>